<dbReference type="SUPFAM" id="SSF54637">
    <property type="entry name" value="Thioesterase/thiol ester dehydrase-isomerase"/>
    <property type="match status" value="1"/>
</dbReference>
<reference evidence="1 2" key="1">
    <citation type="submission" date="2019-12" db="EMBL/GenBank/DDBJ databases">
        <authorList>
            <person name="Kun Z."/>
        </authorList>
    </citation>
    <scope>NUCLEOTIDE SEQUENCE [LARGE SCALE GENOMIC DNA]</scope>
    <source>
        <strain evidence="1 2">YIM 123512</strain>
    </source>
</reference>
<evidence type="ECO:0008006" key="3">
    <source>
        <dbReference type="Google" id="ProtNLM"/>
    </source>
</evidence>
<proteinExistence type="predicted"/>
<evidence type="ECO:0000313" key="2">
    <source>
        <dbReference type="Proteomes" id="UP000473325"/>
    </source>
</evidence>
<keyword evidence="2" id="KW-1185">Reference proteome</keyword>
<dbReference type="RefSeq" id="WP_160879951.1">
    <property type="nucleotide sequence ID" value="NZ_WUEK01000017.1"/>
</dbReference>
<dbReference type="Proteomes" id="UP000473325">
    <property type="component" value="Unassembled WGS sequence"/>
</dbReference>
<accession>A0A6L7F4A0</accession>
<comment type="caution">
    <text evidence="1">The sequence shown here is derived from an EMBL/GenBank/DDBJ whole genome shotgun (WGS) entry which is preliminary data.</text>
</comment>
<sequence>MPEHPSYSQLVSLPAYAEQPVPVAFEDNNGQLNVRHYLGIGSEGLDESLVSVGIPSNWPVKDGLACLSAEHHLVYFHELRTGDRMSVRVRLIGRSEKAAHAQIFVLDDTSERVVCAFEEIFLCVRLDPRGTVAWPEDVAKGMDERIAEDAGRDWGREISGHLALR</sequence>
<gene>
    <name evidence="1" type="ORF">GRQ65_20925</name>
</gene>
<dbReference type="Gene3D" id="3.10.129.10">
    <property type="entry name" value="Hotdog Thioesterase"/>
    <property type="match status" value="1"/>
</dbReference>
<protein>
    <recommendedName>
        <fullName evidence="3">Acyl-CoA thioester hydrolase</fullName>
    </recommendedName>
</protein>
<evidence type="ECO:0000313" key="1">
    <source>
        <dbReference type="EMBL" id="MXG92011.1"/>
    </source>
</evidence>
<dbReference type="AlphaFoldDB" id="A0A6L7F4A0"/>
<dbReference type="InterPro" id="IPR029069">
    <property type="entry name" value="HotDog_dom_sf"/>
</dbReference>
<organism evidence="1 2">
    <name type="scientific">Nocardioides flavescens</name>
    <dbReference type="NCBI Taxonomy" id="2691959"/>
    <lineage>
        <taxon>Bacteria</taxon>
        <taxon>Bacillati</taxon>
        <taxon>Actinomycetota</taxon>
        <taxon>Actinomycetes</taxon>
        <taxon>Propionibacteriales</taxon>
        <taxon>Nocardioidaceae</taxon>
        <taxon>Nocardioides</taxon>
    </lineage>
</organism>
<dbReference type="Pfam" id="PF13279">
    <property type="entry name" value="4HBT_2"/>
    <property type="match status" value="1"/>
</dbReference>
<dbReference type="EMBL" id="WUEK01000017">
    <property type="protein sequence ID" value="MXG92011.1"/>
    <property type="molecule type" value="Genomic_DNA"/>
</dbReference>
<name>A0A6L7F4A0_9ACTN</name>